<dbReference type="Proteomes" id="UP001426770">
    <property type="component" value="Unassembled WGS sequence"/>
</dbReference>
<proteinExistence type="predicted"/>
<keyword evidence="2" id="KW-1185">Reference proteome</keyword>
<name>A0ABP9WGQ4_9MICO</name>
<gene>
    <name evidence="1" type="ORF">Lsed01_00578</name>
</gene>
<dbReference type="InterPro" id="IPR036188">
    <property type="entry name" value="FAD/NAD-bd_sf"/>
</dbReference>
<dbReference type="Gene3D" id="3.50.50.60">
    <property type="entry name" value="FAD/NAD(P)-binding domain"/>
    <property type="match status" value="1"/>
</dbReference>
<accession>A0ABP9WGQ4</accession>
<comment type="caution">
    <text evidence="1">The sequence shown here is derived from an EMBL/GenBank/DDBJ whole genome shotgun (WGS) entry which is preliminary data.</text>
</comment>
<dbReference type="Pfam" id="PF05834">
    <property type="entry name" value="Lycopene_cycl"/>
    <property type="match status" value="1"/>
</dbReference>
<reference evidence="1 2" key="1">
    <citation type="submission" date="2024-02" db="EMBL/GenBank/DDBJ databases">
        <title>Lysinimicrobium sediminis NBRC 112286.</title>
        <authorList>
            <person name="Ichikawa N."/>
            <person name="Katano-Makiyama Y."/>
            <person name="Hidaka K."/>
        </authorList>
    </citation>
    <scope>NUCLEOTIDE SEQUENCE [LARGE SCALE GENOMIC DNA]</scope>
    <source>
        <strain evidence="1 2">NBRC 112286</strain>
    </source>
</reference>
<organism evidence="1 2">
    <name type="scientific">Demequina sediminis</name>
    <dbReference type="NCBI Taxonomy" id="1930058"/>
    <lineage>
        <taxon>Bacteria</taxon>
        <taxon>Bacillati</taxon>
        <taxon>Actinomycetota</taxon>
        <taxon>Actinomycetes</taxon>
        <taxon>Micrococcales</taxon>
        <taxon>Demequinaceae</taxon>
        <taxon>Demequina</taxon>
    </lineage>
</organism>
<protein>
    <recommendedName>
        <fullName evidence="3">Lycopene cyclase</fullName>
    </recommendedName>
</protein>
<evidence type="ECO:0008006" key="3">
    <source>
        <dbReference type="Google" id="ProtNLM"/>
    </source>
</evidence>
<evidence type="ECO:0000313" key="2">
    <source>
        <dbReference type="Proteomes" id="UP001426770"/>
    </source>
</evidence>
<sequence>MTSRDHADAVDAESFDAVIVGGGAAGLSLVCHLAHAGWRGRLAIVDDGDHPHAHRSWAWWGRGAGLLDAHATARFHHLEAAGPTWRRHAPLAPHTYLSITGFALAEAAQAALAELDGGVRVAGRALGIAQEDDAGVVTVDMPRGGVTRLRAPWVFDSVGPGATRVDPRSAPHLDFLGLHVESDRDVFDGDAVTLMDFRTGQRDGVAFVYVLPSSPRTALVERTVFVHPGARGRVRGGHEAELATYLRDTLALPDARVTGREEGLIPLVAHASARPGGGIVPIGARAGMVRASTGYAFARIQRHSEGIARRLVAERDPRRAAAPERWPRLLDAALLRVIRADPDAVREAFAAMLTAHPPARTLRFLDGEASLADHVRIFASLPLLRFARAQVSDLRPTASRRRRPTVDR</sequence>
<evidence type="ECO:0000313" key="1">
    <source>
        <dbReference type="EMBL" id="GAA5518158.1"/>
    </source>
</evidence>
<dbReference type="EMBL" id="BAABRR010000002">
    <property type="protein sequence ID" value="GAA5518158.1"/>
    <property type="molecule type" value="Genomic_DNA"/>
</dbReference>
<dbReference type="SUPFAM" id="SSF51905">
    <property type="entry name" value="FAD/NAD(P)-binding domain"/>
    <property type="match status" value="1"/>
</dbReference>
<dbReference type="RefSeq" id="WP_286214067.1">
    <property type="nucleotide sequence ID" value="NZ_AP027736.1"/>
</dbReference>